<dbReference type="Gene3D" id="1.10.1470.10">
    <property type="entry name" value="YjbJ"/>
    <property type="match status" value="1"/>
</dbReference>
<dbReference type="Proteomes" id="UP000199421">
    <property type="component" value="Unassembled WGS sequence"/>
</dbReference>
<sequence>MAEWKLKSSWRSIKNEIKHKWSGLTDEDLFYEEGKETELVQRLETKTGKSREYIVDYLNHLSFLSGLKLKP</sequence>
<evidence type="ECO:0000313" key="2">
    <source>
        <dbReference type="Proteomes" id="UP000199421"/>
    </source>
</evidence>
<accession>A0A1H7JF63</accession>
<evidence type="ECO:0000313" key="1">
    <source>
        <dbReference type="EMBL" id="SEK73258.1"/>
    </source>
</evidence>
<dbReference type="InterPro" id="IPR036629">
    <property type="entry name" value="YjbJ_sf"/>
</dbReference>
<evidence type="ECO:0008006" key="3">
    <source>
        <dbReference type="Google" id="ProtNLM"/>
    </source>
</evidence>
<dbReference type="OrthoDB" id="9796058at2"/>
<dbReference type="SUPFAM" id="SSF69047">
    <property type="entry name" value="Hypothetical protein YjbJ"/>
    <property type="match status" value="1"/>
</dbReference>
<gene>
    <name evidence="1" type="ORF">SAMN05661044_00998</name>
</gene>
<keyword evidence="2" id="KW-1185">Reference proteome</keyword>
<reference evidence="2" key="1">
    <citation type="submission" date="2016-10" db="EMBL/GenBank/DDBJ databases">
        <authorList>
            <person name="Varghese N."/>
            <person name="Submissions S."/>
        </authorList>
    </citation>
    <scope>NUCLEOTIDE SEQUENCE [LARGE SCALE GENOMIC DNA]</scope>
    <source>
        <strain evidence="2">DSM 18733</strain>
    </source>
</reference>
<protein>
    <recommendedName>
        <fullName evidence="3">CsbD-like</fullName>
    </recommendedName>
</protein>
<name>A0A1H7JF63_OLID1</name>
<dbReference type="STRING" id="407022.SAMN05661044_00998"/>
<dbReference type="RefSeq" id="WP_093319320.1">
    <property type="nucleotide sequence ID" value="NZ_FOAF01000001.1"/>
</dbReference>
<organism evidence="1 2">
    <name type="scientific">Olivibacter domesticus</name>
    <name type="common">Pseudosphingobacterium domesticum</name>
    <dbReference type="NCBI Taxonomy" id="407022"/>
    <lineage>
        <taxon>Bacteria</taxon>
        <taxon>Pseudomonadati</taxon>
        <taxon>Bacteroidota</taxon>
        <taxon>Sphingobacteriia</taxon>
        <taxon>Sphingobacteriales</taxon>
        <taxon>Sphingobacteriaceae</taxon>
        <taxon>Olivibacter</taxon>
    </lineage>
</organism>
<dbReference type="EMBL" id="FOAF01000001">
    <property type="protein sequence ID" value="SEK73258.1"/>
    <property type="molecule type" value="Genomic_DNA"/>
</dbReference>
<dbReference type="AlphaFoldDB" id="A0A1H7JF63"/>
<proteinExistence type="predicted"/>